<comment type="caution">
    <text evidence="3">The sequence shown here is derived from an EMBL/GenBank/DDBJ whole genome shotgun (WGS) entry which is preliminary data.</text>
</comment>
<evidence type="ECO:0000313" key="3">
    <source>
        <dbReference type="EMBL" id="KOO25613.1"/>
    </source>
</evidence>
<gene>
    <name evidence="3" type="ORF">Ctob_012024</name>
</gene>
<sequence>MELDVGKETTKETTKKGNGCSITVAVAAAIAAIVVIAIALGVGLGLGLKDASLSPAPAVIVQASFTAAGDVSDYTPSVQTALLSALAAAAGFSSTPAGARMTIVSQSVLITASFPVMNPVMRNNARAALAANVGSQATLQAFLTAEMGAAAPTVQSAIEVTIAGTFGVAESSPPPPPPPPPAPPANTGPFEASVCQRLPIAGRWMDNFGTSFVINGTMWLQLASWGSSMYRVTQFTSTYAIMQNPANDAYNPSLWTKAEFHNLPGGSVGMCMTVYNAATEAAALAANTATVYNTSNPTSGCNGFGHTVMTRYTNPLAGSWTSNWGTAFTISDNVWHESSSWGSSTYTILGYTPTYLIVQNPSTDAYNPSLWSKIEFHNRVASVGFRYCTTVYDAATWAAAYSTATTTIYNTSNAAAGCNGFGHTIATANVEGR</sequence>
<evidence type="ECO:0000256" key="1">
    <source>
        <dbReference type="SAM" id="MobiDB-lite"/>
    </source>
</evidence>
<proteinExistence type="predicted"/>
<keyword evidence="4" id="KW-1185">Reference proteome</keyword>
<keyword evidence="2" id="KW-1133">Transmembrane helix</keyword>
<dbReference type="Proteomes" id="UP000037460">
    <property type="component" value="Unassembled WGS sequence"/>
</dbReference>
<evidence type="ECO:0000313" key="4">
    <source>
        <dbReference type="Proteomes" id="UP000037460"/>
    </source>
</evidence>
<dbReference type="AlphaFoldDB" id="A0A0M0JH96"/>
<keyword evidence="2" id="KW-0472">Membrane</keyword>
<reference evidence="4" key="1">
    <citation type="journal article" date="2015" name="PLoS Genet.">
        <title>Genome Sequence and Transcriptome Analyses of Chrysochromulina tobin: Metabolic Tools for Enhanced Algal Fitness in the Prominent Order Prymnesiales (Haptophyceae).</title>
        <authorList>
            <person name="Hovde B.T."/>
            <person name="Deodato C.R."/>
            <person name="Hunsperger H.M."/>
            <person name="Ryken S.A."/>
            <person name="Yost W."/>
            <person name="Jha R.K."/>
            <person name="Patterson J."/>
            <person name="Monnat R.J. Jr."/>
            <person name="Barlow S.B."/>
            <person name="Starkenburg S.R."/>
            <person name="Cattolico R.A."/>
        </authorList>
    </citation>
    <scope>NUCLEOTIDE SEQUENCE</scope>
    <source>
        <strain evidence="4">CCMP291</strain>
    </source>
</reference>
<protein>
    <submittedName>
        <fullName evidence="3">Uncharacterized protein</fullName>
    </submittedName>
</protein>
<feature type="transmembrane region" description="Helical" evidence="2">
    <location>
        <begin position="21"/>
        <end position="48"/>
    </location>
</feature>
<name>A0A0M0JH96_9EUKA</name>
<evidence type="ECO:0000256" key="2">
    <source>
        <dbReference type="SAM" id="Phobius"/>
    </source>
</evidence>
<accession>A0A0M0JH96</accession>
<organism evidence="3 4">
    <name type="scientific">Chrysochromulina tobinii</name>
    <dbReference type="NCBI Taxonomy" id="1460289"/>
    <lineage>
        <taxon>Eukaryota</taxon>
        <taxon>Haptista</taxon>
        <taxon>Haptophyta</taxon>
        <taxon>Prymnesiophyceae</taxon>
        <taxon>Prymnesiales</taxon>
        <taxon>Chrysochromulinaceae</taxon>
        <taxon>Chrysochromulina</taxon>
    </lineage>
</organism>
<dbReference type="EMBL" id="JWZX01002950">
    <property type="protein sequence ID" value="KOO25613.1"/>
    <property type="molecule type" value="Genomic_DNA"/>
</dbReference>
<keyword evidence="2" id="KW-0812">Transmembrane</keyword>
<feature type="region of interest" description="Disordered" evidence="1">
    <location>
        <begin position="167"/>
        <end position="189"/>
    </location>
</feature>
<feature type="compositionally biased region" description="Pro residues" evidence="1">
    <location>
        <begin position="172"/>
        <end position="186"/>
    </location>
</feature>
<dbReference type="SUPFAM" id="SSF101447">
    <property type="entry name" value="Formin homology 2 domain (FH2 domain)"/>
    <property type="match status" value="1"/>
</dbReference>